<feature type="region of interest" description="Disordered" evidence="1">
    <location>
        <begin position="773"/>
        <end position="837"/>
    </location>
</feature>
<feature type="region of interest" description="Disordered" evidence="1">
    <location>
        <begin position="595"/>
        <end position="659"/>
    </location>
</feature>
<feature type="region of interest" description="Disordered" evidence="1">
    <location>
        <begin position="1"/>
        <end position="63"/>
    </location>
</feature>
<evidence type="ECO:0000313" key="3">
    <source>
        <dbReference type="Ensembl" id="ENSGWIP00000032123.1"/>
    </source>
</evidence>
<feature type="compositionally biased region" description="Polar residues" evidence="1">
    <location>
        <begin position="982"/>
        <end position="994"/>
    </location>
</feature>
<feature type="compositionally biased region" description="Polar residues" evidence="1">
    <location>
        <begin position="1054"/>
        <end position="1068"/>
    </location>
</feature>
<dbReference type="Gene3D" id="1.20.58.2220">
    <property type="entry name" value="Formin, FH2 domain"/>
    <property type="match status" value="1"/>
</dbReference>
<dbReference type="RefSeq" id="XP_028330851.1">
    <property type="nucleotide sequence ID" value="XM_028475050.1"/>
</dbReference>
<feature type="compositionally biased region" description="Pro residues" evidence="1">
    <location>
        <begin position="499"/>
        <end position="518"/>
    </location>
</feature>
<proteinExistence type="predicted"/>
<organism evidence="3 4">
    <name type="scientific">Gouania willdenowi</name>
    <name type="common">Blunt-snouted clingfish</name>
    <name type="synonym">Lepadogaster willdenowi</name>
    <dbReference type="NCBI Taxonomy" id="441366"/>
    <lineage>
        <taxon>Eukaryota</taxon>
        <taxon>Metazoa</taxon>
        <taxon>Chordata</taxon>
        <taxon>Craniata</taxon>
        <taxon>Vertebrata</taxon>
        <taxon>Euteleostomi</taxon>
        <taxon>Actinopterygii</taxon>
        <taxon>Neopterygii</taxon>
        <taxon>Teleostei</taxon>
        <taxon>Neoteleostei</taxon>
        <taxon>Acanthomorphata</taxon>
        <taxon>Ovalentaria</taxon>
        <taxon>Blenniimorphae</taxon>
        <taxon>Blenniiformes</taxon>
        <taxon>Gobiesocoidei</taxon>
        <taxon>Gobiesocidae</taxon>
        <taxon>Gobiesocinae</taxon>
        <taxon>Gouania</taxon>
    </lineage>
</organism>
<reference evidence="3" key="3">
    <citation type="submission" date="2025-09" db="UniProtKB">
        <authorList>
            <consortium name="Ensembl"/>
        </authorList>
    </citation>
    <scope>IDENTIFICATION</scope>
</reference>
<feature type="compositionally biased region" description="Polar residues" evidence="1">
    <location>
        <begin position="956"/>
        <end position="975"/>
    </location>
</feature>
<keyword evidence="4" id="KW-1185">Reference proteome</keyword>
<dbReference type="OrthoDB" id="26518at2759"/>
<feature type="compositionally biased region" description="Polar residues" evidence="1">
    <location>
        <begin position="1007"/>
        <end position="1018"/>
    </location>
</feature>
<feature type="region of interest" description="Disordered" evidence="1">
    <location>
        <begin position="497"/>
        <end position="547"/>
    </location>
</feature>
<reference evidence="3" key="1">
    <citation type="submission" date="2020-06" db="EMBL/GenBank/DDBJ databases">
        <authorList>
            <consortium name="Wellcome Sanger Institute Data Sharing"/>
        </authorList>
    </citation>
    <scope>NUCLEOTIDE SEQUENCE [LARGE SCALE GENOMIC DNA]</scope>
</reference>
<accession>A0A8C5GMG9</accession>
<feature type="compositionally biased region" description="Pro residues" evidence="1">
    <location>
        <begin position="35"/>
        <end position="55"/>
    </location>
</feature>
<feature type="compositionally biased region" description="Polar residues" evidence="1">
    <location>
        <begin position="1109"/>
        <end position="1144"/>
    </location>
</feature>
<evidence type="ECO:0000259" key="2">
    <source>
        <dbReference type="PROSITE" id="PS51444"/>
    </source>
</evidence>
<sequence length="1187" mass="129969">MHVTGSASPTDERSAFRRASSSARRPSFKLSDIDAPPPAPPLLPPPPPPPLPPLLPGVGDPMVSLNKKKKKRVRSFFWKPIPEDQVKGRANLWTQGHVQQKHQIDVRTVEELFGQDERQSHAETPPTKHRSSFREVKEEVSILDSKRGMNVGIFLKQFKRSNQAIVDDIRHGNSTAFGAEPLRELLKLLPETDEVEKIRKFKGDASKLTMADAFFNLLIQLPSYSVRIQSMLLREEFPVSCESMKRDVKILRSATKELMHCEQLHTVLHLVLQAGNILNAGGYAGNAVGFKLSSLLSLADTKANKPGMNLLHFVALEAQKIDVELLEFPLQLSHIQAAARISVESLDGELQWLTSRTHSVEESVQKEAELQQQLSDFLQHANSLLGALRGARQLLRKESSELLDFFCEDHETFRLDDCFTIFHTFCSRFTNAVKENRERDAKEVAHRQRVQDQEEQKRHSWAGGEKLGRAFGSRCSSESNMSAAGCQHDELLVELLSPTPRPRSPRPLSPRPQSPRPRSPLYSTNTLLGRSGSLRRSRNSPCSSPSAVAERELGSFLEMALAEQEVAQQSKRATALPEHGFKSLGGSFTMLNQTGLSVSPLNRSPKDTNHATVTNLRPQVNEPAKSTTVDPTSDANQQSDNSTEGFCPQPTPLKQSSLSTEAINKADDEWMACSDEDFSVSAGKITVVLEKCSLVTELKVFDKAVSPMNQEVGKDLSQSEDNLQVLKLPNSLQQLRDAEKSVMQSSPSLKEEDEDKVVVWCVTGVCEANVLHTPTEENKSSSNSQKASSSRMPLEHQQDNEEPVPLPISSQPVPAPRCSDGSLPISSPGCPAEANSAEDENIVTEKLKQNHVATMSEQSAGVTSDNKALSCQMVDVSPSSKPSTKNQPTSKVQTTVRKPTAPNTSTSSGKTKPVRTLIKSENPDMRRVLPISRTSRSDPTQVKRPEKPPSNIRGLASSTVPFSRSTSNLHASTVQRGGRPAATTSSQRSSSHDTLNPKGRKDDKGSPGSTQEQNQNMQKKPLIRKTLKAKLQPEEKMCLSTLRALKGAGASVSAPVTPSHKASTSSASPLPGFARNTASSSFRQTPPTHTPSPPRSLSPHPSSEVTPKAASSANSRAFTRTRSQRVTGTSRLSVVLNTPSPLRGSQSIRSSPRSSLQDSLAPPKGQQRSNSSNVSKDSVKPARPTWR</sequence>
<dbReference type="SUPFAM" id="SSF101447">
    <property type="entry name" value="Formin homology 2 domain (FH2 domain)"/>
    <property type="match status" value="1"/>
</dbReference>
<feature type="region of interest" description="Disordered" evidence="1">
    <location>
        <begin position="874"/>
        <end position="1023"/>
    </location>
</feature>
<feature type="compositionally biased region" description="Polar residues" evidence="1">
    <location>
        <begin position="877"/>
        <end position="910"/>
    </location>
</feature>
<feature type="compositionally biased region" description="Low complexity" evidence="1">
    <location>
        <begin position="780"/>
        <end position="790"/>
    </location>
</feature>
<protein>
    <submittedName>
        <fullName evidence="3">FH2 domain-containing protein 1-like</fullName>
    </submittedName>
</protein>
<dbReference type="PANTHER" id="PTHR46345">
    <property type="entry name" value="INVERTED FORMIN-2"/>
    <property type="match status" value="1"/>
</dbReference>
<feature type="compositionally biased region" description="Basic and acidic residues" evidence="1">
    <location>
        <begin position="440"/>
        <end position="458"/>
    </location>
</feature>
<dbReference type="InterPro" id="IPR015425">
    <property type="entry name" value="FH2_Formin"/>
</dbReference>
<feature type="domain" description="FH2" evidence="2">
    <location>
        <begin position="63"/>
        <end position="455"/>
    </location>
</feature>
<dbReference type="PANTHER" id="PTHR46345:SF11">
    <property type="entry name" value="FORMIN-J-LIKE"/>
    <property type="match status" value="1"/>
</dbReference>
<dbReference type="InterPro" id="IPR042201">
    <property type="entry name" value="FH2_Formin_sf"/>
</dbReference>
<feature type="compositionally biased region" description="Low complexity" evidence="1">
    <location>
        <begin position="1145"/>
        <end position="1160"/>
    </location>
</feature>
<feature type="compositionally biased region" description="Polar residues" evidence="1">
    <location>
        <begin position="610"/>
        <end position="644"/>
    </location>
</feature>
<dbReference type="RefSeq" id="XP_028330850.1">
    <property type="nucleotide sequence ID" value="XM_028475049.1"/>
</dbReference>
<reference evidence="3" key="2">
    <citation type="submission" date="2025-08" db="UniProtKB">
        <authorList>
            <consortium name="Ensembl"/>
        </authorList>
    </citation>
    <scope>IDENTIFICATION</scope>
</reference>
<gene>
    <name evidence="3" type="primary">LOC114480675</name>
</gene>
<feature type="region of interest" description="Disordered" evidence="1">
    <location>
        <begin position="1052"/>
        <end position="1187"/>
    </location>
</feature>
<dbReference type="SMART" id="SM00498">
    <property type="entry name" value="FH2"/>
    <property type="match status" value="1"/>
</dbReference>
<dbReference type="GeneID" id="114480675"/>
<feature type="region of interest" description="Disordered" evidence="1">
    <location>
        <begin position="440"/>
        <end position="463"/>
    </location>
</feature>
<dbReference type="Proteomes" id="UP000694680">
    <property type="component" value="Chromosome 18"/>
</dbReference>
<name>A0A8C5GMG9_GOUWI</name>
<evidence type="ECO:0000256" key="1">
    <source>
        <dbReference type="SAM" id="MobiDB-lite"/>
    </source>
</evidence>
<dbReference type="PROSITE" id="PS51444">
    <property type="entry name" value="FH2"/>
    <property type="match status" value="1"/>
</dbReference>
<dbReference type="Pfam" id="PF02181">
    <property type="entry name" value="FH2"/>
    <property type="match status" value="1"/>
</dbReference>
<evidence type="ECO:0000313" key="4">
    <source>
        <dbReference type="Proteomes" id="UP000694680"/>
    </source>
</evidence>
<feature type="compositionally biased region" description="Low complexity" evidence="1">
    <location>
        <begin position="519"/>
        <end position="532"/>
    </location>
</feature>
<dbReference type="Ensembl" id="ENSGWIT00000034974.1">
    <property type="protein sequence ID" value="ENSGWIP00000032123.1"/>
    <property type="gene ID" value="ENSGWIG00000016564.1"/>
</dbReference>
<dbReference type="AlphaFoldDB" id="A0A8C5GMG9"/>